<protein>
    <submittedName>
        <fullName evidence="2">Uncharacterized protein</fullName>
    </submittedName>
</protein>
<reference evidence="2" key="1">
    <citation type="submission" date="2020-02" db="EMBL/GenBank/DDBJ databases">
        <authorList>
            <person name="Meier V. D."/>
        </authorList>
    </citation>
    <scope>NUCLEOTIDE SEQUENCE</scope>
    <source>
        <strain evidence="2">AVDCRST_MAG45</strain>
    </source>
</reference>
<evidence type="ECO:0000256" key="1">
    <source>
        <dbReference type="SAM" id="SignalP"/>
    </source>
</evidence>
<feature type="non-terminal residue" evidence="2">
    <location>
        <position position="62"/>
    </location>
</feature>
<organism evidence="2">
    <name type="scientific">uncultured Solirubrobacterales bacterium</name>
    <dbReference type="NCBI Taxonomy" id="768556"/>
    <lineage>
        <taxon>Bacteria</taxon>
        <taxon>Bacillati</taxon>
        <taxon>Actinomycetota</taxon>
        <taxon>Thermoleophilia</taxon>
        <taxon>Solirubrobacterales</taxon>
        <taxon>environmental samples</taxon>
    </lineage>
</organism>
<evidence type="ECO:0000313" key="2">
    <source>
        <dbReference type="EMBL" id="CAA9480227.1"/>
    </source>
</evidence>
<proteinExistence type="predicted"/>
<keyword evidence="1" id="KW-0732">Signal</keyword>
<accession>A0A6J4RS15</accession>
<feature type="chain" id="PRO_5026720444" evidence="1">
    <location>
        <begin position="28"/>
        <end position="62"/>
    </location>
</feature>
<feature type="signal peptide" evidence="1">
    <location>
        <begin position="1"/>
        <end position="27"/>
    </location>
</feature>
<sequence length="62" mass="6228">MPRSSRILLLAAIAVFLTAAAAPAAQASYKAPCRPDGGPTCIFWNGKVPAGGVGDGDTLTVN</sequence>
<dbReference type="AlphaFoldDB" id="A0A6J4RS15"/>
<gene>
    <name evidence="2" type="ORF">AVDCRST_MAG45-115</name>
</gene>
<dbReference type="EMBL" id="CADCVU010000010">
    <property type="protein sequence ID" value="CAA9480227.1"/>
    <property type="molecule type" value="Genomic_DNA"/>
</dbReference>
<name>A0A6J4RS15_9ACTN</name>